<evidence type="ECO:0000259" key="2">
    <source>
        <dbReference type="PROSITE" id="PS51406"/>
    </source>
</evidence>
<dbReference type="PANTHER" id="PTHR19143:SF327">
    <property type="entry name" value="FI21813P1-RELATED"/>
    <property type="match status" value="1"/>
</dbReference>
<feature type="chain" id="PRO_5040435716" evidence="1">
    <location>
        <begin position="29"/>
        <end position="560"/>
    </location>
</feature>
<feature type="domain" description="Fibrinogen C-terminal" evidence="2">
    <location>
        <begin position="48"/>
        <end position="186"/>
    </location>
</feature>
<dbReference type="PROSITE" id="PS01186">
    <property type="entry name" value="EGF_2"/>
    <property type="match status" value="1"/>
</dbReference>
<dbReference type="InterPro" id="IPR036084">
    <property type="entry name" value="Ser_inhib-like_sf"/>
</dbReference>
<accession>A0A9Q0YH52</accession>
<dbReference type="EMBL" id="JAIZAY010000023">
    <property type="protein sequence ID" value="KAJ8020112.1"/>
    <property type="molecule type" value="Genomic_DNA"/>
</dbReference>
<dbReference type="InterPro" id="IPR000742">
    <property type="entry name" value="EGF"/>
</dbReference>
<dbReference type="CDD" id="cd00087">
    <property type="entry name" value="FReD"/>
    <property type="match status" value="1"/>
</dbReference>
<dbReference type="InterPro" id="IPR002181">
    <property type="entry name" value="Fibrinogen_a/b/g_C_dom"/>
</dbReference>
<dbReference type="Gene3D" id="3.90.215.10">
    <property type="entry name" value="Gamma Fibrinogen, chain A, domain 1"/>
    <property type="match status" value="2"/>
</dbReference>
<evidence type="ECO:0000313" key="3">
    <source>
        <dbReference type="EMBL" id="KAJ8020112.1"/>
    </source>
</evidence>
<dbReference type="SUPFAM" id="SSF57567">
    <property type="entry name" value="Serine protease inhibitors"/>
    <property type="match status" value="1"/>
</dbReference>
<dbReference type="Pfam" id="PF12714">
    <property type="entry name" value="TILa"/>
    <property type="match status" value="1"/>
</dbReference>
<dbReference type="PANTHER" id="PTHR19143">
    <property type="entry name" value="FIBRINOGEN/TENASCIN/ANGIOPOEITIN"/>
    <property type="match status" value="1"/>
</dbReference>
<name>A0A9Q0YH52_HOLLE</name>
<feature type="signal peptide" evidence="1">
    <location>
        <begin position="1"/>
        <end position="28"/>
    </location>
</feature>
<dbReference type="InterPro" id="IPR002919">
    <property type="entry name" value="TIL_dom"/>
</dbReference>
<organism evidence="3 4">
    <name type="scientific">Holothuria leucospilota</name>
    <name type="common">Black long sea cucumber</name>
    <name type="synonym">Mertensiothuria leucospilota</name>
    <dbReference type="NCBI Taxonomy" id="206669"/>
    <lineage>
        <taxon>Eukaryota</taxon>
        <taxon>Metazoa</taxon>
        <taxon>Echinodermata</taxon>
        <taxon>Eleutherozoa</taxon>
        <taxon>Echinozoa</taxon>
        <taxon>Holothuroidea</taxon>
        <taxon>Aspidochirotacea</taxon>
        <taxon>Aspidochirotida</taxon>
        <taxon>Holothuriidae</taxon>
        <taxon>Holothuria</taxon>
    </lineage>
</organism>
<comment type="caution">
    <text evidence="3">The sequence shown here is derived from an EMBL/GenBank/DDBJ whole genome shotgun (WGS) entry which is preliminary data.</text>
</comment>
<dbReference type="Pfam" id="PF00147">
    <property type="entry name" value="Fibrinogen_C"/>
    <property type="match status" value="2"/>
</dbReference>
<dbReference type="PROSITE" id="PS51406">
    <property type="entry name" value="FIBRINOGEN_C_2"/>
    <property type="match status" value="2"/>
</dbReference>
<protein>
    <submittedName>
        <fullName evidence="3">Angiopoietin-related protein 7</fullName>
    </submittedName>
</protein>
<gene>
    <name evidence="3" type="ORF">HOLleu_41970</name>
</gene>
<dbReference type="InterPro" id="IPR014716">
    <property type="entry name" value="Fibrinogen_a/b/g_C_1"/>
</dbReference>
<keyword evidence="4" id="KW-1185">Reference proteome</keyword>
<sequence>MGSLETIPVSSLLQLLCVFLVGFTSSHSAEQGSTGLEEDSSQRSYFFYQQPEYPRDCSDVMSNCVQSSNSSGVVLIKPDGYPEPFEVYCEKDINGGEWMVIQRRVDGSVEFNRDWQEYKNGFGFLSTEFWLGNEKLSYLTNQGKYELHIDVELSNGTSLSASYAAFRISDEWSQYSLVSVGEVYGNIATELSCPPNMVYGNCTCQPSCDDPSGLNRCNHSCDEAESCICSSGFLLKDGECVPLNECECFITQTNSVLSTGQTHVNADCSEKCNCENGEISCNSNYRCDPNAACRIQDGVRGCYCNEGYEGDGETCTALYTDCYDVRTRLDPRQDGVYTIMPTGWTGSPFNVYCDMTTDGGGWTVFQRRTDGVTDFYRTWIEYQRGFGSVDPGNDFWLGNEKIYYLTNQKVNKLRVDIITSGGSAKYSEYSSFEIGDVSTKYQLSIGSQSGNAGNGLYYNNGGQFSTRDEDNDGCNHHDFAEGHKGGWWYTTVVYPCWCAQCYFSYRYCDYFETRSSCNNVATQSNLNGDYNEGNGKNIFWYCGNNGNLNSAEMKIRPASV</sequence>
<dbReference type="NCBIfam" id="NF040941">
    <property type="entry name" value="GGGWT_bact"/>
    <property type="match status" value="1"/>
</dbReference>
<dbReference type="Proteomes" id="UP001152320">
    <property type="component" value="Chromosome 23"/>
</dbReference>
<dbReference type="CDD" id="cd19941">
    <property type="entry name" value="TIL"/>
    <property type="match status" value="1"/>
</dbReference>
<dbReference type="GO" id="GO:0005615">
    <property type="term" value="C:extracellular space"/>
    <property type="evidence" value="ECO:0007669"/>
    <property type="project" value="TreeGrafter"/>
</dbReference>
<dbReference type="InterPro" id="IPR036056">
    <property type="entry name" value="Fibrinogen-like_C"/>
</dbReference>
<reference evidence="3" key="1">
    <citation type="submission" date="2021-10" db="EMBL/GenBank/DDBJ databases">
        <title>Tropical sea cucumber genome reveals ecological adaptation and Cuvierian tubules defense mechanism.</title>
        <authorList>
            <person name="Chen T."/>
        </authorList>
    </citation>
    <scope>NUCLEOTIDE SEQUENCE</scope>
    <source>
        <strain evidence="3">Nanhai2018</strain>
        <tissue evidence="3">Muscle</tissue>
    </source>
</reference>
<feature type="domain" description="Fibrinogen C-terminal" evidence="2">
    <location>
        <begin position="313"/>
        <end position="559"/>
    </location>
</feature>
<dbReference type="OrthoDB" id="7250310at2759"/>
<dbReference type="Pfam" id="PF01826">
    <property type="entry name" value="TIL"/>
    <property type="match status" value="1"/>
</dbReference>
<dbReference type="InterPro" id="IPR050373">
    <property type="entry name" value="Fibrinogen_C-term_domain"/>
</dbReference>
<dbReference type="AlphaFoldDB" id="A0A9Q0YH52"/>
<dbReference type="SMART" id="SM00186">
    <property type="entry name" value="FBG"/>
    <property type="match status" value="2"/>
</dbReference>
<dbReference type="Gene3D" id="2.10.25.10">
    <property type="entry name" value="Laminin"/>
    <property type="match status" value="2"/>
</dbReference>
<keyword evidence="1" id="KW-0732">Signal</keyword>
<evidence type="ECO:0000256" key="1">
    <source>
        <dbReference type="SAM" id="SignalP"/>
    </source>
</evidence>
<evidence type="ECO:0000313" key="4">
    <source>
        <dbReference type="Proteomes" id="UP001152320"/>
    </source>
</evidence>
<dbReference type="SUPFAM" id="SSF56496">
    <property type="entry name" value="Fibrinogen C-terminal domain-like"/>
    <property type="match status" value="2"/>
</dbReference>
<dbReference type="InterPro" id="IPR025615">
    <property type="entry name" value="TILa_dom"/>
</dbReference>
<proteinExistence type="predicted"/>